<feature type="non-terminal residue" evidence="2">
    <location>
        <position position="1"/>
    </location>
</feature>
<dbReference type="EMBL" id="JAODUP010000806">
    <property type="protein sequence ID" value="KAK2143864.1"/>
    <property type="molecule type" value="Genomic_DNA"/>
</dbReference>
<gene>
    <name evidence="2" type="ORF">LSH36_806g01018</name>
</gene>
<dbReference type="Proteomes" id="UP001208570">
    <property type="component" value="Unassembled WGS sequence"/>
</dbReference>
<sequence length="42" mass="4803">VVLSPRGTAARHTTQTRLTHTTAHWEETSRIRDSRCLIKLVC</sequence>
<proteinExistence type="predicted"/>
<dbReference type="AlphaFoldDB" id="A0AAD9IZP1"/>
<reference evidence="2" key="1">
    <citation type="journal article" date="2023" name="Mol. Biol. Evol.">
        <title>Third-Generation Sequencing Reveals the Adaptive Role of the Epigenome in Three Deep-Sea Polychaetes.</title>
        <authorList>
            <person name="Perez M."/>
            <person name="Aroh O."/>
            <person name="Sun Y."/>
            <person name="Lan Y."/>
            <person name="Juniper S.K."/>
            <person name="Young C.R."/>
            <person name="Angers B."/>
            <person name="Qian P.Y."/>
        </authorList>
    </citation>
    <scope>NUCLEOTIDE SEQUENCE</scope>
    <source>
        <strain evidence="2">P08H-3</strain>
    </source>
</reference>
<feature type="region of interest" description="Disordered" evidence="1">
    <location>
        <begin position="1"/>
        <end position="21"/>
    </location>
</feature>
<name>A0AAD9IZP1_9ANNE</name>
<keyword evidence="3" id="KW-1185">Reference proteome</keyword>
<protein>
    <submittedName>
        <fullName evidence="2">Uncharacterized protein</fullName>
    </submittedName>
</protein>
<accession>A0AAD9IZP1</accession>
<feature type="compositionally biased region" description="Low complexity" evidence="1">
    <location>
        <begin position="8"/>
        <end position="21"/>
    </location>
</feature>
<comment type="caution">
    <text evidence="2">The sequence shown here is derived from an EMBL/GenBank/DDBJ whole genome shotgun (WGS) entry which is preliminary data.</text>
</comment>
<evidence type="ECO:0000256" key="1">
    <source>
        <dbReference type="SAM" id="MobiDB-lite"/>
    </source>
</evidence>
<evidence type="ECO:0000313" key="3">
    <source>
        <dbReference type="Proteomes" id="UP001208570"/>
    </source>
</evidence>
<organism evidence="2 3">
    <name type="scientific">Paralvinella palmiformis</name>
    <dbReference type="NCBI Taxonomy" id="53620"/>
    <lineage>
        <taxon>Eukaryota</taxon>
        <taxon>Metazoa</taxon>
        <taxon>Spiralia</taxon>
        <taxon>Lophotrochozoa</taxon>
        <taxon>Annelida</taxon>
        <taxon>Polychaeta</taxon>
        <taxon>Sedentaria</taxon>
        <taxon>Canalipalpata</taxon>
        <taxon>Terebellida</taxon>
        <taxon>Terebelliformia</taxon>
        <taxon>Alvinellidae</taxon>
        <taxon>Paralvinella</taxon>
    </lineage>
</organism>
<evidence type="ECO:0000313" key="2">
    <source>
        <dbReference type="EMBL" id="KAK2143864.1"/>
    </source>
</evidence>